<feature type="domain" description="Amidohydrolase 3" evidence="1">
    <location>
        <begin position="72"/>
        <end position="501"/>
    </location>
</feature>
<dbReference type="SUPFAM" id="SSF51338">
    <property type="entry name" value="Composite domain of metallo-dependent hydrolases"/>
    <property type="match status" value="1"/>
</dbReference>
<keyword evidence="3" id="KW-1185">Reference proteome</keyword>
<dbReference type="PANTHER" id="PTHR22642:SF2">
    <property type="entry name" value="PROTEIN LONG AFTER FAR-RED 3"/>
    <property type="match status" value="1"/>
</dbReference>
<dbReference type="Proteomes" id="UP000317638">
    <property type="component" value="Unassembled WGS sequence"/>
</dbReference>
<dbReference type="Gene3D" id="3.10.310.70">
    <property type="match status" value="1"/>
</dbReference>
<gene>
    <name evidence="2" type="ORF">FOJ82_11885</name>
</gene>
<dbReference type="AlphaFoldDB" id="A0A553JXS8"/>
<dbReference type="Pfam" id="PF07969">
    <property type="entry name" value="Amidohydro_3"/>
    <property type="match status" value="1"/>
</dbReference>
<protein>
    <submittedName>
        <fullName evidence="2">Amidohydrolase family protein</fullName>
    </submittedName>
</protein>
<evidence type="ECO:0000313" key="3">
    <source>
        <dbReference type="Proteomes" id="UP000317638"/>
    </source>
</evidence>
<reference evidence="2 3" key="1">
    <citation type="submission" date="2019-07" db="EMBL/GenBank/DDBJ databases">
        <authorList>
            <person name="Zhou L.-Y."/>
        </authorList>
    </citation>
    <scope>NUCLEOTIDE SEQUENCE [LARGE SCALE GENOMIC DNA]</scope>
    <source>
        <strain evidence="2 3">YIM 101269</strain>
    </source>
</reference>
<dbReference type="InterPro" id="IPR032466">
    <property type="entry name" value="Metal_Hydrolase"/>
</dbReference>
<name>A0A553JXS8_9ACTN</name>
<dbReference type="InterPro" id="IPR011059">
    <property type="entry name" value="Metal-dep_hydrolase_composite"/>
</dbReference>
<dbReference type="EMBL" id="VKKG01000005">
    <property type="protein sequence ID" value="TRY17254.1"/>
    <property type="molecule type" value="Genomic_DNA"/>
</dbReference>
<organism evidence="2 3">
    <name type="scientific">Tessaracoccus rhinocerotis</name>
    <dbReference type="NCBI Taxonomy" id="1689449"/>
    <lineage>
        <taxon>Bacteria</taxon>
        <taxon>Bacillati</taxon>
        <taxon>Actinomycetota</taxon>
        <taxon>Actinomycetes</taxon>
        <taxon>Propionibacteriales</taxon>
        <taxon>Propionibacteriaceae</taxon>
        <taxon>Tessaracoccus</taxon>
    </lineage>
</organism>
<evidence type="ECO:0000259" key="1">
    <source>
        <dbReference type="Pfam" id="PF07969"/>
    </source>
</evidence>
<evidence type="ECO:0000313" key="2">
    <source>
        <dbReference type="EMBL" id="TRY17254.1"/>
    </source>
</evidence>
<dbReference type="InterPro" id="IPR013108">
    <property type="entry name" value="Amidohydro_3"/>
</dbReference>
<dbReference type="SUPFAM" id="SSF51556">
    <property type="entry name" value="Metallo-dependent hydrolases"/>
    <property type="match status" value="1"/>
</dbReference>
<accession>A0A553JXS8</accession>
<dbReference type="Gene3D" id="3.20.20.140">
    <property type="entry name" value="Metal-dependent hydrolases"/>
    <property type="match status" value="2"/>
</dbReference>
<dbReference type="GO" id="GO:0016810">
    <property type="term" value="F:hydrolase activity, acting on carbon-nitrogen (but not peptide) bonds"/>
    <property type="evidence" value="ECO:0007669"/>
    <property type="project" value="InterPro"/>
</dbReference>
<comment type="caution">
    <text evidence="2">The sequence shown here is derived from an EMBL/GenBank/DDBJ whole genome shotgun (WGS) entry which is preliminary data.</text>
</comment>
<sequence>MLGQAGMIGRGLPSESILVSVGGAPCKEVPVLISRARLLPGFAQDVEGPVDVLVEHGRVAAITPTRGPGGDIDADGALLLPGLWDNHTHFSTHALITECLALSPTAAPDDIVAQVRGHVRSSRGEEPVLGFGFRSGGWLVPPTAAALDAVAPFPIALVARDMHSAWLNTAALEAAGVEGPSTGFLVEDDAFTAISNLMRSLAPLLDDAVARAAAGAAARGLVGIVDMEMQWAIGAWARRAATRPLTLHVEAATYRQDLDRLIDEGLRTGDPLGELLSVGPLKIIFDGSMSTKTAFCAEPYSNPLPNLSHGRTNFTPGELRDLMARAHTNGVTSAVHAIGDEAARLVLDAFEATGAAGSVEHAQLVSPTDVVRFAPLGVTASVQPLHLIDDQHLVDRIWPHAGSNLFPLRAMLDSGTRLRFGSDAPAAPLDPWLSIDTAVNRTHHADQAITPAEALAASTRSRVAVGEPADLVLVPMTREEFDAGRFEVQEVLATLVAGTPTHLAS</sequence>
<dbReference type="Gene3D" id="2.30.40.10">
    <property type="entry name" value="Urease, subunit C, domain 1"/>
    <property type="match status" value="1"/>
</dbReference>
<dbReference type="OrthoDB" id="3238066at2"/>
<dbReference type="PANTHER" id="PTHR22642">
    <property type="entry name" value="IMIDAZOLONEPROPIONASE"/>
    <property type="match status" value="1"/>
</dbReference>
<keyword evidence="2" id="KW-0378">Hydrolase</keyword>
<proteinExistence type="predicted"/>